<dbReference type="PANTHER" id="PTHR21327:SF46">
    <property type="entry name" value="3,4-DIHYDROXY-2-BUTANONE 4-PHOSPHATE SYNTHASE"/>
    <property type="match status" value="1"/>
</dbReference>
<dbReference type="Pfam" id="PF00926">
    <property type="entry name" value="DHBP_synthase"/>
    <property type="match status" value="1"/>
</dbReference>
<sequence length="234" mass="26185">MIEEALKAFRKGKPVLIFDFEDREGETDIAIPAQFVKPKDVAMMRIEAGGLICVAIHPIAAKKLGLPFMHDVLKVASQKIPSLVSISNYDIKYDSRSSFSLWVNHRDTFTGITDIDRAKTIRRIGEIVDIVMMNGDVEFGKEFRTPGHVAILRASENLVYERVGQTELSVALAETAGIAPAVAICEMLDSETGRALSKEKAMKFAEERGIPFVEGKEIVKHYREFREIKAKLFI</sequence>
<comment type="cofactor">
    <cofactor evidence="6">
        <name>Mg(2+)</name>
        <dbReference type="ChEBI" id="CHEBI:18420"/>
    </cofactor>
    <cofactor evidence="6">
        <name>Mn(2+)</name>
        <dbReference type="ChEBI" id="CHEBI:29035"/>
    </cofactor>
    <text evidence="6">Binds 2 divalent metal cations per subunit. Magnesium or manganese.</text>
</comment>
<dbReference type="InterPro" id="IPR017945">
    <property type="entry name" value="DHBP_synth_RibB-like_a/b_dom"/>
</dbReference>
<keyword evidence="1 6" id="KW-0686">Riboflavin biosynthesis</keyword>
<comment type="caution">
    <text evidence="7">The sequence shown here is derived from an EMBL/GenBank/DDBJ whole genome shotgun (WGS) entry which is preliminary data.</text>
</comment>
<protein>
    <recommendedName>
        <fullName evidence="6">3,4-dihydroxy-2-butanone 4-phosphate synthase</fullName>
        <shortName evidence="6">DHBP synthase</shortName>
        <ecNumber evidence="6">4.1.99.12</ecNumber>
    </recommendedName>
</protein>
<gene>
    <name evidence="7" type="primary">ribB</name>
    <name evidence="7" type="ORF">ENT52_06035</name>
</gene>
<dbReference type="SUPFAM" id="SSF55821">
    <property type="entry name" value="YrdC/RibB"/>
    <property type="match status" value="1"/>
</dbReference>
<comment type="catalytic activity">
    <reaction evidence="6">
        <text>D-ribulose 5-phosphate = (2S)-2-hydroxy-3-oxobutyl phosphate + formate + H(+)</text>
        <dbReference type="Rhea" id="RHEA:18457"/>
        <dbReference type="ChEBI" id="CHEBI:15378"/>
        <dbReference type="ChEBI" id="CHEBI:15740"/>
        <dbReference type="ChEBI" id="CHEBI:58121"/>
        <dbReference type="ChEBI" id="CHEBI:58830"/>
        <dbReference type="EC" id="4.1.99.12"/>
    </reaction>
</comment>
<keyword evidence="4 6" id="KW-0464">Manganese</keyword>
<evidence type="ECO:0000256" key="6">
    <source>
        <dbReference type="RuleBase" id="RU003843"/>
    </source>
</evidence>
<dbReference type="GO" id="GO:0009231">
    <property type="term" value="P:riboflavin biosynthetic process"/>
    <property type="evidence" value="ECO:0007669"/>
    <property type="project" value="UniProtKB-UniPathway"/>
</dbReference>
<evidence type="ECO:0000313" key="7">
    <source>
        <dbReference type="EMBL" id="HGT83269.1"/>
    </source>
</evidence>
<evidence type="ECO:0000256" key="1">
    <source>
        <dbReference type="ARBA" id="ARBA00022619"/>
    </source>
</evidence>
<reference evidence="7" key="1">
    <citation type="journal article" date="2020" name="mSystems">
        <title>Genome- and Community-Level Interaction Insights into Carbon Utilization and Element Cycling Functions of Hydrothermarchaeota in Hydrothermal Sediment.</title>
        <authorList>
            <person name="Zhou Z."/>
            <person name="Liu Y."/>
            <person name="Xu W."/>
            <person name="Pan J."/>
            <person name="Luo Z.H."/>
            <person name="Li M."/>
        </authorList>
    </citation>
    <scope>NUCLEOTIDE SEQUENCE [LARGE SCALE GENOMIC DNA]</scope>
    <source>
        <strain evidence="7">SpSt-587</strain>
    </source>
</reference>
<comment type="similarity">
    <text evidence="6">Belongs to the DHBP synthase family.</text>
</comment>
<dbReference type="EC" id="4.1.99.12" evidence="6"/>
<comment type="pathway">
    <text evidence="6">Cofactor biosynthesis; riboflavin biosynthesis; 2-hydroxy-3-oxobutyl phosphate from D-ribulose 5-phosphate: step 1/1.</text>
</comment>
<evidence type="ECO:0000256" key="5">
    <source>
        <dbReference type="ARBA" id="ARBA00023239"/>
    </source>
</evidence>
<dbReference type="GO" id="GO:0005829">
    <property type="term" value="C:cytosol"/>
    <property type="evidence" value="ECO:0007669"/>
    <property type="project" value="TreeGrafter"/>
</dbReference>
<dbReference type="UniPathway" id="UPA00275">
    <property type="reaction ID" value="UER00399"/>
</dbReference>
<dbReference type="EMBL" id="DSYZ01000114">
    <property type="protein sequence ID" value="HGT83269.1"/>
    <property type="molecule type" value="Genomic_DNA"/>
</dbReference>
<evidence type="ECO:0000256" key="3">
    <source>
        <dbReference type="ARBA" id="ARBA00022842"/>
    </source>
</evidence>
<keyword evidence="2 6" id="KW-0479">Metal-binding</keyword>
<keyword evidence="5 6" id="KW-0456">Lyase</keyword>
<accession>A0A7J3M3B3</accession>
<organism evidence="7">
    <name type="scientific">Archaeoglobus fulgidus</name>
    <dbReference type="NCBI Taxonomy" id="2234"/>
    <lineage>
        <taxon>Archaea</taxon>
        <taxon>Methanobacteriati</taxon>
        <taxon>Methanobacteriota</taxon>
        <taxon>Archaeoglobi</taxon>
        <taxon>Archaeoglobales</taxon>
        <taxon>Archaeoglobaceae</taxon>
        <taxon>Archaeoglobus</taxon>
    </lineage>
</organism>
<dbReference type="PANTHER" id="PTHR21327">
    <property type="entry name" value="GTP CYCLOHYDROLASE II-RELATED"/>
    <property type="match status" value="1"/>
</dbReference>
<evidence type="ECO:0000256" key="2">
    <source>
        <dbReference type="ARBA" id="ARBA00022723"/>
    </source>
</evidence>
<proteinExistence type="inferred from homology"/>
<dbReference type="Gene3D" id="3.90.870.10">
    <property type="entry name" value="DHBP synthase"/>
    <property type="match status" value="1"/>
</dbReference>
<comment type="function">
    <text evidence="6">Catalyzes the conversion of D-ribulose 5-phosphate to formate and 3,4-dihydroxy-2-butanone 4-phosphate.</text>
</comment>
<keyword evidence="3 6" id="KW-0460">Magnesium</keyword>
<evidence type="ECO:0000256" key="4">
    <source>
        <dbReference type="ARBA" id="ARBA00023211"/>
    </source>
</evidence>
<dbReference type="GO" id="GO:0008686">
    <property type="term" value="F:3,4-dihydroxy-2-butanone-4-phosphate synthase activity"/>
    <property type="evidence" value="ECO:0007669"/>
    <property type="project" value="UniProtKB-EC"/>
</dbReference>
<dbReference type="GO" id="GO:0046872">
    <property type="term" value="F:metal ion binding"/>
    <property type="evidence" value="ECO:0007669"/>
    <property type="project" value="UniProtKB-KW"/>
</dbReference>
<dbReference type="AlphaFoldDB" id="A0A7J3M3B3"/>
<dbReference type="NCBIfam" id="TIGR00506">
    <property type="entry name" value="ribB"/>
    <property type="match status" value="1"/>
</dbReference>
<dbReference type="InterPro" id="IPR000422">
    <property type="entry name" value="DHBP_synthase_RibB"/>
</dbReference>
<name>A0A7J3M3B3_ARCFL</name>
<comment type="subunit">
    <text evidence="6">Homodimer.</text>
</comment>